<dbReference type="Pfam" id="PF13508">
    <property type="entry name" value="Acetyltransf_7"/>
    <property type="match status" value="1"/>
</dbReference>
<dbReference type="Gene3D" id="3.40.630.30">
    <property type="match status" value="1"/>
</dbReference>
<dbReference type="InParanoid" id="A0A409YM19"/>
<accession>A0A409YM19</accession>
<comment type="caution">
    <text evidence="2">The sequence shown here is derived from an EMBL/GenBank/DDBJ whole genome shotgun (WGS) entry which is preliminary data.</text>
</comment>
<sequence>MISQYQALKDSDAIVDVEYADLPIPVPLQRDIPKAAQTYCDAFRDDPMINYLDAGRRSNERLRKFYVSTILRVHRYSHILSTIDHGVAISSAKPAHFKPKTADKLLDCFVQLTQHVGRSKEQRKRLKEYNTKMKKALEETPELGENIKDMILVELLATSPESQGHGYGTALLSALTLIADVLRQKSWLTSSNIKNTAFYNSHGFVTVKDIILGDDNPCWEGSPIVVKLMVRNPRVLPRPWQEDEKNPFLDSNSLECT</sequence>
<protein>
    <recommendedName>
        <fullName evidence="1">N-acetyltransferase domain-containing protein</fullName>
    </recommendedName>
</protein>
<evidence type="ECO:0000259" key="1">
    <source>
        <dbReference type="Pfam" id="PF13508"/>
    </source>
</evidence>
<dbReference type="Proteomes" id="UP000284842">
    <property type="component" value="Unassembled WGS sequence"/>
</dbReference>
<dbReference type="InterPro" id="IPR000182">
    <property type="entry name" value="GNAT_dom"/>
</dbReference>
<dbReference type="EMBL" id="NHTK01000995">
    <property type="protein sequence ID" value="PPR04065.1"/>
    <property type="molecule type" value="Genomic_DNA"/>
</dbReference>
<feature type="domain" description="N-acetyltransferase" evidence="1">
    <location>
        <begin position="152"/>
        <end position="205"/>
    </location>
</feature>
<dbReference type="InterPro" id="IPR052523">
    <property type="entry name" value="Trichothecene_AcTrans"/>
</dbReference>
<dbReference type="STRING" id="181874.A0A409YM19"/>
<proteinExistence type="predicted"/>
<dbReference type="SUPFAM" id="SSF55729">
    <property type="entry name" value="Acyl-CoA N-acyltransferases (Nat)"/>
    <property type="match status" value="1"/>
</dbReference>
<gene>
    <name evidence="2" type="ORF">CVT24_010640</name>
</gene>
<keyword evidence="3" id="KW-1185">Reference proteome</keyword>
<name>A0A409YM19_9AGAR</name>
<dbReference type="GO" id="GO:0016747">
    <property type="term" value="F:acyltransferase activity, transferring groups other than amino-acyl groups"/>
    <property type="evidence" value="ECO:0007669"/>
    <property type="project" value="InterPro"/>
</dbReference>
<dbReference type="OrthoDB" id="2744543at2759"/>
<evidence type="ECO:0000313" key="2">
    <source>
        <dbReference type="EMBL" id="PPR04065.1"/>
    </source>
</evidence>
<reference evidence="2 3" key="1">
    <citation type="journal article" date="2018" name="Evol. Lett.">
        <title>Horizontal gene cluster transfer increased hallucinogenic mushroom diversity.</title>
        <authorList>
            <person name="Reynolds H.T."/>
            <person name="Vijayakumar V."/>
            <person name="Gluck-Thaler E."/>
            <person name="Korotkin H.B."/>
            <person name="Matheny P.B."/>
            <person name="Slot J.C."/>
        </authorList>
    </citation>
    <scope>NUCLEOTIDE SEQUENCE [LARGE SCALE GENOMIC DNA]</scope>
    <source>
        <strain evidence="2 3">2629</strain>
    </source>
</reference>
<dbReference type="PANTHER" id="PTHR42791:SF1">
    <property type="entry name" value="N-ACETYLTRANSFERASE DOMAIN-CONTAINING PROTEIN"/>
    <property type="match status" value="1"/>
</dbReference>
<organism evidence="2 3">
    <name type="scientific">Panaeolus cyanescens</name>
    <dbReference type="NCBI Taxonomy" id="181874"/>
    <lineage>
        <taxon>Eukaryota</taxon>
        <taxon>Fungi</taxon>
        <taxon>Dikarya</taxon>
        <taxon>Basidiomycota</taxon>
        <taxon>Agaricomycotina</taxon>
        <taxon>Agaricomycetes</taxon>
        <taxon>Agaricomycetidae</taxon>
        <taxon>Agaricales</taxon>
        <taxon>Agaricineae</taxon>
        <taxon>Galeropsidaceae</taxon>
        <taxon>Panaeolus</taxon>
    </lineage>
</organism>
<evidence type="ECO:0000313" key="3">
    <source>
        <dbReference type="Proteomes" id="UP000284842"/>
    </source>
</evidence>
<dbReference type="InterPro" id="IPR016181">
    <property type="entry name" value="Acyl_CoA_acyltransferase"/>
</dbReference>
<dbReference type="PANTHER" id="PTHR42791">
    <property type="entry name" value="GNAT FAMILY ACETYLTRANSFERASE"/>
    <property type="match status" value="1"/>
</dbReference>
<dbReference type="AlphaFoldDB" id="A0A409YM19"/>